<comment type="catalytic activity">
    <reaction evidence="8 9">
        <text>(1S,2R)-1-C-(indol-3-yl)glycerol 3-phosphate + L-serine = D-glyceraldehyde 3-phosphate + L-tryptophan + H2O</text>
        <dbReference type="Rhea" id="RHEA:10532"/>
        <dbReference type="ChEBI" id="CHEBI:15377"/>
        <dbReference type="ChEBI" id="CHEBI:33384"/>
        <dbReference type="ChEBI" id="CHEBI:57912"/>
        <dbReference type="ChEBI" id="CHEBI:58866"/>
        <dbReference type="ChEBI" id="CHEBI:59776"/>
        <dbReference type="EC" id="4.2.1.20"/>
    </reaction>
</comment>
<dbReference type="Proteomes" id="UP000279029">
    <property type="component" value="Chromosome"/>
</dbReference>
<dbReference type="UniPathway" id="UPA00035">
    <property type="reaction ID" value="UER00044"/>
</dbReference>
<comment type="function">
    <text evidence="1 9">The alpha subunit is responsible for the aldol cleavage of indoleglycerol phosphate to indole and glyceraldehyde 3-phosphate.</text>
</comment>
<evidence type="ECO:0000313" key="11">
    <source>
        <dbReference type="EMBL" id="VDN47699.1"/>
    </source>
</evidence>
<evidence type="ECO:0000256" key="3">
    <source>
        <dbReference type="ARBA" id="ARBA00011270"/>
    </source>
</evidence>
<dbReference type="FunFam" id="3.20.20.70:FF:000037">
    <property type="entry name" value="Tryptophan synthase alpha chain"/>
    <property type="match status" value="1"/>
</dbReference>
<feature type="active site" description="Proton acceptor" evidence="9">
    <location>
        <position position="49"/>
    </location>
</feature>
<protein>
    <recommendedName>
        <fullName evidence="9">Tryptophan synthase alpha chain</fullName>
        <ecNumber evidence="9">4.2.1.20</ecNumber>
    </recommendedName>
</protein>
<evidence type="ECO:0000256" key="2">
    <source>
        <dbReference type="ARBA" id="ARBA00004733"/>
    </source>
</evidence>
<gene>
    <name evidence="9 11" type="primary">trpA</name>
    <name evidence="11" type="ORF">PATL70BA_1806</name>
</gene>
<comment type="pathway">
    <text evidence="2 9">Amino-acid biosynthesis; L-tryptophan biosynthesis; L-tryptophan from chorismate: step 5/5.</text>
</comment>
<comment type="similarity">
    <text evidence="9 10">Belongs to the TrpA family.</text>
</comment>
<dbReference type="SUPFAM" id="SSF51366">
    <property type="entry name" value="Ribulose-phoshate binding barrel"/>
    <property type="match status" value="1"/>
</dbReference>
<keyword evidence="7 9" id="KW-0456">Lyase</keyword>
<dbReference type="InterPro" id="IPR011060">
    <property type="entry name" value="RibuloseP-bd_barrel"/>
</dbReference>
<sequence length="259" mass="28121">MNRIEATFEKLRKEGKKAHISFLTAGDPSIDQTFELVKALIEGGSDIVEIGVPYSDPLADGPVIQAASTRALANGVTVEQVFDLAARCRNATDIPLLFLMYANTLMVYGVEKFIARCAKVGIDGLIIPDIPYEEREAVLPYMKKYGVEMIPLVAPTSKDRVPFITSDCNGFVYCVSSLGVTGRTSEFANDIEDYINDVKSQTRLPVAIGFGITNYEDVKRLELIADGVIVGSAIVKEIERSGGNAVTLKAFVSKLFLGA</sequence>
<comment type="subunit">
    <text evidence="3 9">Tetramer of two alpha and two beta chains.</text>
</comment>
<organism evidence="11 12">
    <name type="scientific">Petrocella atlantisensis</name>
    <dbReference type="NCBI Taxonomy" id="2173034"/>
    <lineage>
        <taxon>Bacteria</taxon>
        <taxon>Bacillati</taxon>
        <taxon>Bacillota</taxon>
        <taxon>Clostridia</taxon>
        <taxon>Lachnospirales</taxon>
        <taxon>Vallitaleaceae</taxon>
        <taxon>Petrocella</taxon>
    </lineage>
</organism>
<accession>A0A3P7S5I1</accession>
<dbReference type="InterPro" id="IPR018204">
    <property type="entry name" value="Trp_synthase_alpha_AS"/>
</dbReference>
<evidence type="ECO:0000256" key="8">
    <source>
        <dbReference type="ARBA" id="ARBA00049047"/>
    </source>
</evidence>
<evidence type="ECO:0000256" key="9">
    <source>
        <dbReference type="HAMAP-Rule" id="MF_00131"/>
    </source>
</evidence>
<keyword evidence="4 9" id="KW-0028">Amino-acid biosynthesis</keyword>
<evidence type="ECO:0000256" key="4">
    <source>
        <dbReference type="ARBA" id="ARBA00022605"/>
    </source>
</evidence>
<evidence type="ECO:0000256" key="5">
    <source>
        <dbReference type="ARBA" id="ARBA00022822"/>
    </source>
</evidence>
<dbReference type="PANTHER" id="PTHR43406">
    <property type="entry name" value="TRYPTOPHAN SYNTHASE, ALPHA CHAIN"/>
    <property type="match status" value="1"/>
</dbReference>
<dbReference type="OrthoDB" id="9804578at2"/>
<dbReference type="NCBIfam" id="TIGR00262">
    <property type="entry name" value="trpA"/>
    <property type="match status" value="1"/>
</dbReference>
<evidence type="ECO:0000256" key="10">
    <source>
        <dbReference type="RuleBase" id="RU003662"/>
    </source>
</evidence>
<proteinExistence type="inferred from homology"/>
<dbReference type="KEGG" id="cbar:PATL70BA_1806"/>
<dbReference type="InterPro" id="IPR002028">
    <property type="entry name" value="Trp_synthase_suA"/>
</dbReference>
<dbReference type="HAMAP" id="MF_00131">
    <property type="entry name" value="Trp_synth_alpha"/>
    <property type="match status" value="1"/>
</dbReference>
<evidence type="ECO:0000256" key="7">
    <source>
        <dbReference type="ARBA" id="ARBA00023239"/>
    </source>
</evidence>
<dbReference type="EC" id="4.2.1.20" evidence="9"/>
<dbReference type="PANTHER" id="PTHR43406:SF1">
    <property type="entry name" value="TRYPTOPHAN SYNTHASE ALPHA CHAIN, CHLOROPLASTIC"/>
    <property type="match status" value="1"/>
</dbReference>
<dbReference type="GO" id="GO:0005829">
    <property type="term" value="C:cytosol"/>
    <property type="evidence" value="ECO:0007669"/>
    <property type="project" value="TreeGrafter"/>
</dbReference>
<evidence type="ECO:0000256" key="6">
    <source>
        <dbReference type="ARBA" id="ARBA00023141"/>
    </source>
</evidence>
<dbReference type="Pfam" id="PF00290">
    <property type="entry name" value="Trp_syntA"/>
    <property type="match status" value="1"/>
</dbReference>
<reference evidence="11 12" key="1">
    <citation type="submission" date="2018-09" db="EMBL/GenBank/DDBJ databases">
        <authorList>
            <person name="Postec A."/>
        </authorList>
    </citation>
    <scope>NUCLEOTIDE SEQUENCE [LARGE SCALE GENOMIC DNA]</scope>
    <source>
        <strain evidence="11">70B-A</strain>
    </source>
</reference>
<evidence type="ECO:0000256" key="1">
    <source>
        <dbReference type="ARBA" id="ARBA00003365"/>
    </source>
</evidence>
<name>A0A3P7S5I1_9FIRM</name>
<dbReference type="RefSeq" id="WP_125136963.1">
    <property type="nucleotide sequence ID" value="NZ_LR130778.1"/>
</dbReference>
<keyword evidence="6 9" id="KW-0057">Aromatic amino acid biosynthesis</keyword>
<dbReference type="CDD" id="cd04724">
    <property type="entry name" value="Tryptophan_synthase_alpha"/>
    <property type="match status" value="1"/>
</dbReference>
<keyword evidence="5 9" id="KW-0822">Tryptophan biosynthesis</keyword>
<dbReference type="AlphaFoldDB" id="A0A3P7S5I1"/>
<dbReference type="Gene3D" id="3.20.20.70">
    <property type="entry name" value="Aldolase class I"/>
    <property type="match status" value="1"/>
</dbReference>
<evidence type="ECO:0000313" key="12">
    <source>
        <dbReference type="Proteomes" id="UP000279029"/>
    </source>
</evidence>
<dbReference type="GO" id="GO:0004834">
    <property type="term" value="F:tryptophan synthase activity"/>
    <property type="evidence" value="ECO:0007669"/>
    <property type="project" value="UniProtKB-UniRule"/>
</dbReference>
<dbReference type="EMBL" id="LR130778">
    <property type="protein sequence ID" value="VDN47699.1"/>
    <property type="molecule type" value="Genomic_DNA"/>
</dbReference>
<dbReference type="InterPro" id="IPR013785">
    <property type="entry name" value="Aldolase_TIM"/>
</dbReference>
<feature type="active site" description="Proton acceptor" evidence="9">
    <location>
        <position position="60"/>
    </location>
</feature>
<dbReference type="PROSITE" id="PS00167">
    <property type="entry name" value="TRP_SYNTHASE_ALPHA"/>
    <property type="match status" value="1"/>
</dbReference>
<keyword evidence="12" id="KW-1185">Reference proteome</keyword>